<reference evidence="5 6" key="1">
    <citation type="submission" date="2019-02" db="EMBL/GenBank/DDBJ databases">
        <title>Deep-cultivation of Planctomycetes and their phenomic and genomic characterization uncovers novel biology.</title>
        <authorList>
            <person name="Wiegand S."/>
            <person name="Jogler M."/>
            <person name="Boedeker C."/>
            <person name="Pinto D."/>
            <person name="Vollmers J."/>
            <person name="Rivas-Marin E."/>
            <person name="Kohn T."/>
            <person name="Peeters S.H."/>
            <person name="Heuer A."/>
            <person name="Rast P."/>
            <person name="Oberbeckmann S."/>
            <person name="Bunk B."/>
            <person name="Jeske O."/>
            <person name="Meyerdierks A."/>
            <person name="Storesund J.E."/>
            <person name="Kallscheuer N."/>
            <person name="Luecker S."/>
            <person name="Lage O.M."/>
            <person name="Pohl T."/>
            <person name="Merkel B.J."/>
            <person name="Hornburger P."/>
            <person name="Mueller R.-W."/>
            <person name="Bruemmer F."/>
            <person name="Labrenz M."/>
            <person name="Spormann A.M."/>
            <person name="Op den Camp H."/>
            <person name="Overmann J."/>
            <person name="Amann R."/>
            <person name="Jetten M.S.M."/>
            <person name="Mascher T."/>
            <person name="Medema M.H."/>
            <person name="Devos D.P."/>
            <person name="Kaster A.-K."/>
            <person name="Ovreas L."/>
            <person name="Rohde M."/>
            <person name="Galperin M.Y."/>
            <person name="Jogler C."/>
        </authorList>
    </citation>
    <scope>NUCLEOTIDE SEQUENCE [LARGE SCALE GENOMIC DNA]</scope>
    <source>
        <strain evidence="5 6">Spb1</strain>
    </source>
</reference>
<dbReference type="RefSeq" id="WP_145293906.1">
    <property type="nucleotide sequence ID" value="NZ_CP036299.1"/>
</dbReference>
<evidence type="ECO:0000259" key="4">
    <source>
        <dbReference type="Pfam" id="PF16347"/>
    </source>
</evidence>
<dbReference type="PANTHER" id="PTHR43108:SF6">
    <property type="entry name" value="N-SULPHOGLUCOSAMINE SULPHOHYDROLASE"/>
    <property type="match status" value="1"/>
</dbReference>
<gene>
    <name evidence="5" type="ORF">Spb1_00100</name>
</gene>
<dbReference type="InterPro" id="IPR024607">
    <property type="entry name" value="Sulfatase_CS"/>
</dbReference>
<dbReference type="PROSITE" id="PS00149">
    <property type="entry name" value="SULFATASE_2"/>
    <property type="match status" value="1"/>
</dbReference>
<dbReference type="KEGG" id="peh:Spb1_00100"/>
<evidence type="ECO:0000256" key="3">
    <source>
        <dbReference type="SAM" id="MobiDB-lite"/>
    </source>
</evidence>
<dbReference type="CDD" id="cd16031">
    <property type="entry name" value="G6S_like"/>
    <property type="match status" value="1"/>
</dbReference>
<name>A0A518GHS9_9PLAN</name>
<dbReference type="Gene3D" id="3.40.720.10">
    <property type="entry name" value="Alkaline Phosphatase, subunit A"/>
    <property type="match status" value="1"/>
</dbReference>
<evidence type="ECO:0000256" key="1">
    <source>
        <dbReference type="ARBA" id="ARBA00008779"/>
    </source>
</evidence>
<feature type="domain" description="N-sulphoglucosamine sulphohydrolase C-terminal" evidence="4">
    <location>
        <begin position="346"/>
        <end position="499"/>
    </location>
</feature>
<evidence type="ECO:0000313" key="6">
    <source>
        <dbReference type="Proteomes" id="UP000315349"/>
    </source>
</evidence>
<evidence type="ECO:0000256" key="2">
    <source>
        <dbReference type="ARBA" id="ARBA00022801"/>
    </source>
</evidence>
<dbReference type="AlphaFoldDB" id="A0A518GHS9"/>
<dbReference type="EMBL" id="CP036299">
    <property type="protein sequence ID" value="QDV28149.1"/>
    <property type="molecule type" value="Genomic_DNA"/>
</dbReference>
<sequence length="526" mass="59995">MNTLQFALILSLGWLALISPDVHISTAMAAEKSAPPNILFIFSDDLAYQAISAYGDERKLLETPHIDRVAKEGIRFDRCVVTNSICGPCRATILTGKYSHKNGFYNNSNSRFDSTQTTFPKLFKSQGYSTALIGKWHLVSEPTGFDHWEILPGQGIYYNPPMIANGQKVQRQGYVTDIITDRSIDWLKNRDKSKPFLLMAQHKAPHREWSPALRHLGFNKDKPFAEPATLFDQYKDRAQAVVDHDMGIDRTFTKLDAKFVPPPGINSTQLEEWNKYYLPRNNAFEAAHLQGQDLVRWRYHRYMHDYLACVKAVDESVGRLLQTLDEEGLAENTLVVVTSDQGFYLGEHGWFDKRWIFEESLRTPLLARWPAAIPAGRTNGQIVSLLDIAQTFLDVARIEAPADMQGASLLPLLKGDTPADWRKSLYYRYYEYPSPHRVKPHYGVVTDRYKLVHYEGTGEGEWELLDRQVDPQEVKSFHNDPAYAQTMTELKDEIRSLQKVVDDQTPPPAKAYGNAPLEWSPFGPLK</sequence>
<dbReference type="OrthoDB" id="237120at2"/>
<dbReference type="InterPro" id="IPR017850">
    <property type="entry name" value="Alkaline_phosphatase_core_sf"/>
</dbReference>
<keyword evidence="2 5" id="KW-0378">Hydrolase</keyword>
<dbReference type="EC" id="3.1.6.1" evidence="5"/>
<dbReference type="Pfam" id="PF16347">
    <property type="entry name" value="SGSH_C"/>
    <property type="match status" value="1"/>
</dbReference>
<proteinExistence type="inferred from homology"/>
<dbReference type="SUPFAM" id="SSF53649">
    <property type="entry name" value="Alkaline phosphatase-like"/>
    <property type="match status" value="1"/>
</dbReference>
<feature type="region of interest" description="Disordered" evidence="3">
    <location>
        <begin position="502"/>
        <end position="526"/>
    </location>
</feature>
<accession>A0A518GHS9</accession>
<dbReference type="Proteomes" id="UP000315349">
    <property type="component" value="Chromosome"/>
</dbReference>
<evidence type="ECO:0000313" key="5">
    <source>
        <dbReference type="EMBL" id="QDV28149.1"/>
    </source>
</evidence>
<dbReference type="GO" id="GO:0004065">
    <property type="term" value="F:arylsulfatase activity"/>
    <property type="evidence" value="ECO:0007669"/>
    <property type="project" value="UniProtKB-EC"/>
</dbReference>
<dbReference type="InterPro" id="IPR032506">
    <property type="entry name" value="SGSH_C"/>
</dbReference>
<keyword evidence="6" id="KW-1185">Reference proteome</keyword>
<protein>
    <submittedName>
        <fullName evidence="5">Arylsulfatase</fullName>
        <ecNumber evidence="5">3.1.6.1</ecNumber>
    </submittedName>
</protein>
<comment type="similarity">
    <text evidence="1">Belongs to the sulfatase family.</text>
</comment>
<dbReference type="PANTHER" id="PTHR43108">
    <property type="entry name" value="N-ACETYLGLUCOSAMINE-6-SULFATASE FAMILY MEMBER"/>
    <property type="match status" value="1"/>
</dbReference>
<organism evidence="5 6">
    <name type="scientific">Planctopirus ephydatiae</name>
    <dbReference type="NCBI Taxonomy" id="2528019"/>
    <lineage>
        <taxon>Bacteria</taxon>
        <taxon>Pseudomonadati</taxon>
        <taxon>Planctomycetota</taxon>
        <taxon>Planctomycetia</taxon>
        <taxon>Planctomycetales</taxon>
        <taxon>Planctomycetaceae</taxon>
        <taxon>Planctopirus</taxon>
    </lineage>
</organism>